<dbReference type="Gene3D" id="3.40.50.850">
    <property type="entry name" value="Isochorismatase-like"/>
    <property type="match status" value="1"/>
</dbReference>
<name>A0A917NFS8_9BACL</name>
<dbReference type="Proteomes" id="UP000637695">
    <property type="component" value="Unassembled WGS sequence"/>
</dbReference>
<comment type="caution">
    <text evidence="4">The sequence shown here is derived from an EMBL/GenBank/DDBJ whole genome shotgun (WGS) entry which is preliminary data.</text>
</comment>
<dbReference type="Pfam" id="PF00857">
    <property type="entry name" value="Isochorismatase"/>
    <property type="match status" value="1"/>
</dbReference>
<dbReference type="SUPFAM" id="SSF52499">
    <property type="entry name" value="Isochorismatase-like hydrolases"/>
    <property type="match status" value="1"/>
</dbReference>
<comment type="similarity">
    <text evidence="1">Belongs to the isochorismatase family.</text>
</comment>
<keyword evidence="2" id="KW-0378">Hydrolase</keyword>
<protein>
    <recommendedName>
        <fullName evidence="3">Isochorismatase-like domain-containing protein</fullName>
    </recommendedName>
</protein>
<dbReference type="AlphaFoldDB" id="A0A917NFS8"/>
<feature type="domain" description="Isochorismatase-like" evidence="3">
    <location>
        <begin position="31"/>
        <end position="161"/>
    </location>
</feature>
<dbReference type="EMBL" id="BMOY01000003">
    <property type="protein sequence ID" value="GGI96993.1"/>
    <property type="molecule type" value="Genomic_DNA"/>
</dbReference>
<dbReference type="InterPro" id="IPR050272">
    <property type="entry name" value="Isochorismatase-like_hydrls"/>
</dbReference>
<evidence type="ECO:0000259" key="3">
    <source>
        <dbReference type="Pfam" id="PF00857"/>
    </source>
</evidence>
<evidence type="ECO:0000313" key="4">
    <source>
        <dbReference type="EMBL" id="GGI96993.1"/>
    </source>
</evidence>
<organism evidence="4 5">
    <name type="scientific">Alicyclobacillus cellulosilyticus</name>
    <dbReference type="NCBI Taxonomy" id="1003997"/>
    <lineage>
        <taxon>Bacteria</taxon>
        <taxon>Bacillati</taxon>
        <taxon>Bacillota</taxon>
        <taxon>Bacilli</taxon>
        <taxon>Bacillales</taxon>
        <taxon>Alicyclobacillaceae</taxon>
        <taxon>Alicyclobacillus</taxon>
    </lineage>
</organism>
<dbReference type="InterPro" id="IPR000868">
    <property type="entry name" value="Isochorismatase-like_dom"/>
</dbReference>
<reference evidence="4" key="2">
    <citation type="submission" date="2020-09" db="EMBL/GenBank/DDBJ databases">
        <authorList>
            <person name="Sun Q."/>
            <person name="Ohkuma M."/>
        </authorList>
    </citation>
    <scope>NUCLEOTIDE SEQUENCE</scope>
    <source>
        <strain evidence="4">JCM 18487</strain>
    </source>
</reference>
<evidence type="ECO:0000256" key="1">
    <source>
        <dbReference type="ARBA" id="ARBA00006336"/>
    </source>
</evidence>
<evidence type="ECO:0000256" key="2">
    <source>
        <dbReference type="ARBA" id="ARBA00022801"/>
    </source>
</evidence>
<reference evidence="4" key="1">
    <citation type="journal article" date="2014" name="Int. J. Syst. Evol. Microbiol.">
        <title>Complete genome sequence of Corynebacterium casei LMG S-19264T (=DSM 44701T), isolated from a smear-ripened cheese.</title>
        <authorList>
            <consortium name="US DOE Joint Genome Institute (JGI-PGF)"/>
            <person name="Walter F."/>
            <person name="Albersmeier A."/>
            <person name="Kalinowski J."/>
            <person name="Ruckert C."/>
        </authorList>
    </citation>
    <scope>NUCLEOTIDE SEQUENCE</scope>
    <source>
        <strain evidence="4">JCM 18487</strain>
    </source>
</reference>
<dbReference type="PANTHER" id="PTHR43540">
    <property type="entry name" value="PEROXYUREIDOACRYLATE/UREIDOACRYLATE AMIDOHYDROLASE-RELATED"/>
    <property type="match status" value="1"/>
</dbReference>
<proteinExistence type="inferred from homology"/>
<gene>
    <name evidence="4" type="ORF">GCM10010885_03210</name>
</gene>
<evidence type="ECO:0000313" key="5">
    <source>
        <dbReference type="Proteomes" id="UP000637695"/>
    </source>
</evidence>
<sequence>MALCYPLPHLCVTCYHEGQNVGKGVNRMKKALMVLDVQSDFLGNTLDYIAPLCQRYLNEHGDAYDAIVLTQWVYDELGGMDTLLLSHPKAQVVRKSTYSAFTPEVQRVFADKGIREVHLAGVDAEMGVLATMFALLDAGYEVKILERLVTGYHGRNWEAMMIARHTLGPENVLNIGGGPVYL</sequence>
<dbReference type="GO" id="GO:0016787">
    <property type="term" value="F:hydrolase activity"/>
    <property type="evidence" value="ECO:0007669"/>
    <property type="project" value="UniProtKB-KW"/>
</dbReference>
<accession>A0A917NFS8</accession>
<keyword evidence="5" id="KW-1185">Reference proteome</keyword>
<dbReference type="InterPro" id="IPR036380">
    <property type="entry name" value="Isochorismatase-like_sf"/>
</dbReference>